<dbReference type="EMBL" id="GBXM01046204">
    <property type="protein sequence ID" value="JAH62373.1"/>
    <property type="molecule type" value="Transcribed_RNA"/>
</dbReference>
<organism evidence="1">
    <name type="scientific">Anguilla anguilla</name>
    <name type="common">European freshwater eel</name>
    <name type="synonym">Muraena anguilla</name>
    <dbReference type="NCBI Taxonomy" id="7936"/>
    <lineage>
        <taxon>Eukaryota</taxon>
        <taxon>Metazoa</taxon>
        <taxon>Chordata</taxon>
        <taxon>Craniata</taxon>
        <taxon>Vertebrata</taxon>
        <taxon>Euteleostomi</taxon>
        <taxon>Actinopterygii</taxon>
        <taxon>Neopterygii</taxon>
        <taxon>Teleostei</taxon>
        <taxon>Anguilliformes</taxon>
        <taxon>Anguillidae</taxon>
        <taxon>Anguilla</taxon>
    </lineage>
</organism>
<evidence type="ECO:0000313" key="1">
    <source>
        <dbReference type="EMBL" id="JAH62373.1"/>
    </source>
</evidence>
<accession>A0A0E9UBN8</accession>
<dbReference type="AlphaFoldDB" id="A0A0E9UBN8"/>
<reference evidence="1" key="1">
    <citation type="submission" date="2014-11" db="EMBL/GenBank/DDBJ databases">
        <authorList>
            <person name="Amaro Gonzalez C."/>
        </authorList>
    </citation>
    <scope>NUCLEOTIDE SEQUENCE</scope>
</reference>
<reference evidence="1" key="2">
    <citation type="journal article" date="2015" name="Fish Shellfish Immunol.">
        <title>Early steps in the European eel (Anguilla anguilla)-Vibrio vulnificus interaction in the gills: Role of the RtxA13 toxin.</title>
        <authorList>
            <person name="Callol A."/>
            <person name="Pajuelo D."/>
            <person name="Ebbesson L."/>
            <person name="Teles M."/>
            <person name="MacKenzie S."/>
            <person name="Amaro C."/>
        </authorList>
    </citation>
    <scope>NUCLEOTIDE SEQUENCE</scope>
</reference>
<name>A0A0E9UBN8_ANGAN</name>
<sequence>MPVLSKYLTRHHVYGIEHISMSQ</sequence>
<proteinExistence type="predicted"/>
<protein>
    <submittedName>
        <fullName evidence="1">Uncharacterized protein</fullName>
    </submittedName>
</protein>